<dbReference type="KEGG" id="mgk:FSB76_18415"/>
<dbReference type="EMBL" id="CP042437">
    <property type="protein sequence ID" value="QEC77815.1"/>
    <property type="molecule type" value="Genomic_DNA"/>
</dbReference>
<evidence type="ECO:0000256" key="5">
    <source>
        <dbReference type="PROSITE-ProRule" id="PRU01248"/>
    </source>
</evidence>
<evidence type="ECO:0000256" key="3">
    <source>
        <dbReference type="ARBA" id="ARBA00023125"/>
    </source>
</evidence>
<dbReference type="InterPro" id="IPR010998">
    <property type="entry name" value="Integrase_recombinase_N"/>
</dbReference>
<organism evidence="8 9">
    <name type="scientific">Mucilaginibacter ginsenosidivorax</name>
    <dbReference type="NCBI Taxonomy" id="862126"/>
    <lineage>
        <taxon>Bacteria</taxon>
        <taxon>Pseudomonadati</taxon>
        <taxon>Bacteroidota</taxon>
        <taxon>Sphingobacteriia</taxon>
        <taxon>Sphingobacteriales</taxon>
        <taxon>Sphingobacteriaceae</taxon>
        <taxon>Mucilaginibacter</taxon>
    </lineage>
</organism>
<reference evidence="8 9" key="1">
    <citation type="journal article" date="2013" name="J. Microbiol.">
        <title>Mucilaginibacter ginsenosidivorax sp. nov., with ginsenoside converting activity isolated from sediment.</title>
        <authorList>
            <person name="Kim J.K."/>
            <person name="Choi T.E."/>
            <person name="Liu Q.M."/>
            <person name="Park H.Y."/>
            <person name="Yi T.H."/>
            <person name="Yoon M.H."/>
            <person name="Kim S.C."/>
            <person name="Im W.T."/>
        </authorList>
    </citation>
    <scope>NUCLEOTIDE SEQUENCE [LARGE SCALE GENOMIC DNA]</scope>
    <source>
        <strain evidence="8 9">KHI28</strain>
    </source>
</reference>
<dbReference type="OrthoDB" id="9806835at2"/>
<evidence type="ECO:0000313" key="8">
    <source>
        <dbReference type="EMBL" id="QEC77815.1"/>
    </source>
</evidence>
<evidence type="ECO:0000256" key="1">
    <source>
        <dbReference type="ARBA" id="ARBA00008857"/>
    </source>
</evidence>
<proteinExistence type="inferred from homology"/>
<dbReference type="RefSeq" id="WP_147055859.1">
    <property type="nucleotide sequence ID" value="NZ_CP042437.1"/>
</dbReference>
<dbReference type="InterPro" id="IPR044068">
    <property type="entry name" value="CB"/>
</dbReference>
<name>A0A5B8W4C5_9SPHI</name>
<evidence type="ECO:0000256" key="4">
    <source>
        <dbReference type="ARBA" id="ARBA00023172"/>
    </source>
</evidence>
<evidence type="ECO:0000313" key="9">
    <source>
        <dbReference type="Proteomes" id="UP000321362"/>
    </source>
</evidence>
<dbReference type="AlphaFoldDB" id="A0A5B8W4C5"/>
<evidence type="ECO:0000259" key="7">
    <source>
        <dbReference type="PROSITE" id="PS51900"/>
    </source>
</evidence>
<feature type="region of interest" description="Disordered" evidence="6">
    <location>
        <begin position="1"/>
        <end position="24"/>
    </location>
</feature>
<gene>
    <name evidence="8" type="ORF">FSB76_18415</name>
</gene>
<sequence>METRKYTPPVIKKGKEVTSAPKGSSKAAEQAKQLWYIEYYYEGRQVRIKKGLNRLNHDHQKKQQEAEIILEMTKQRLANGYNPFAPTEYIEKRKKDFTTVAEAIIIFKDYHILHNSRAKTIGTYLSKLNALSSYFPGKLLKDVTTRDLEKFVQLKISDGTYSHNTVGAAKRIFSAFFSVMVKLDYITENPKDGFDKKIKSVKEIPKKHAPYSDTDLKRILTYLDEHDTYAAFFCRMVYYTCIRPGEIRGLRVKDVNLTTGKITVPASVKKNTHNNKHQTVDIDGNFWTALEKLNLSEYPGDYFLTGSTTNIVGKYKVGINTPYEKLMTALKKIDAQDMIDNPDMKETDRIINKGYDLYGFKHTSNIKRYLSGEWSLAQIMSANRHGSISMTENYLKDLGTFVETKHLKTQAI</sequence>
<dbReference type="InterPro" id="IPR011010">
    <property type="entry name" value="DNA_brk_join_enz"/>
</dbReference>
<dbReference type="GO" id="GO:0015074">
    <property type="term" value="P:DNA integration"/>
    <property type="evidence" value="ECO:0007669"/>
    <property type="project" value="UniProtKB-KW"/>
</dbReference>
<dbReference type="Gene3D" id="1.10.150.130">
    <property type="match status" value="1"/>
</dbReference>
<dbReference type="PANTHER" id="PTHR30349">
    <property type="entry name" value="PHAGE INTEGRASE-RELATED"/>
    <property type="match status" value="1"/>
</dbReference>
<dbReference type="SUPFAM" id="SSF56349">
    <property type="entry name" value="DNA breaking-rejoining enzymes"/>
    <property type="match status" value="1"/>
</dbReference>
<evidence type="ECO:0000256" key="2">
    <source>
        <dbReference type="ARBA" id="ARBA00022908"/>
    </source>
</evidence>
<dbReference type="Pfam" id="PF00589">
    <property type="entry name" value="Phage_integrase"/>
    <property type="match status" value="1"/>
</dbReference>
<dbReference type="InterPro" id="IPR013762">
    <property type="entry name" value="Integrase-like_cat_sf"/>
</dbReference>
<keyword evidence="2" id="KW-0229">DNA integration</keyword>
<accession>A0A5B8W4C5</accession>
<dbReference type="PANTHER" id="PTHR30349:SF41">
    <property type="entry name" value="INTEGRASE_RECOMBINASE PROTEIN MJ0367-RELATED"/>
    <property type="match status" value="1"/>
</dbReference>
<keyword evidence="9" id="KW-1185">Reference proteome</keyword>
<dbReference type="CDD" id="cd00397">
    <property type="entry name" value="DNA_BRE_C"/>
    <property type="match status" value="1"/>
</dbReference>
<dbReference type="Gene3D" id="1.10.443.10">
    <property type="entry name" value="Intergrase catalytic core"/>
    <property type="match status" value="1"/>
</dbReference>
<dbReference type="InterPro" id="IPR002104">
    <property type="entry name" value="Integrase_catalytic"/>
</dbReference>
<dbReference type="InterPro" id="IPR050090">
    <property type="entry name" value="Tyrosine_recombinase_XerCD"/>
</dbReference>
<evidence type="ECO:0000256" key="6">
    <source>
        <dbReference type="SAM" id="MobiDB-lite"/>
    </source>
</evidence>
<dbReference type="Proteomes" id="UP000321362">
    <property type="component" value="Chromosome"/>
</dbReference>
<keyword evidence="3 5" id="KW-0238">DNA-binding</keyword>
<dbReference type="GO" id="GO:0006310">
    <property type="term" value="P:DNA recombination"/>
    <property type="evidence" value="ECO:0007669"/>
    <property type="project" value="UniProtKB-KW"/>
</dbReference>
<protein>
    <submittedName>
        <fullName evidence="8">Site-specific integrase</fullName>
    </submittedName>
</protein>
<dbReference type="GO" id="GO:0003677">
    <property type="term" value="F:DNA binding"/>
    <property type="evidence" value="ECO:0007669"/>
    <property type="project" value="UniProtKB-UniRule"/>
</dbReference>
<feature type="domain" description="Core-binding (CB)" evidence="7">
    <location>
        <begin position="98"/>
        <end position="181"/>
    </location>
</feature>
<comment type="similarity">
    <text evidence="1">Belongs to the 'phage' integrase family.</text>
</comment>
<keyword evidence="4" id="KW-0233">DNA recombination</keyword>
<dbReference type="PROSITE" id="PS51900">
    <property type="entry name" value="CB"/>
    <property type="match status" value="1"/>
</dbReference>